<feature type="transmembrane region" description="Helical" evidence="1">
    <location>
        <begin position="12"/>
        <end position="32"/>
    </location>
</feature>
<dbReference type="RefSeq" id="WP_234822512.1">
    <property type="nucleotide sequence ID" value="NZ_QKZL01000004.1"/>
</dbReference>
<dbReference type="InterPro" id="IPR037185">
    <property type="entry name" value="EmrE-like"/>
</dbReference>
<feature type="transmembrane region" description="Helical" evidence="1">
    <location>
        <begin position="124"/>
        <end position="141"/>
    </location>
</feature>
<feature type="transmembrane region" description="Helical" evidence="1">
    <location>
        <begin position="213"/>
        <end position="230"/>
    </location>
</feature>
<dbReference type="Proteomes" id="UP000248916">
    <property type="component" value="Unassembled WGS sequence"/>
</dbReference>
<evidence type="ECO:0000256" key="1">
    <source>
        <dbReference type="SAM" id="Phobius"/>
    </source>
</evidence>
<keyword evidence="1" id="KW-0472">Membrane</keyword>
<dbReference type="EMBL" id="QKZL01000004">
    <property type="protein sequence ID" value="PZX17582.1"/>
    <property type="molecule type" value="Genomic_DNA"/>
</dbReference>
<accession>A0A2W7P2B6</accession>
<feature type="transmembrane region" description="Helical" evidence="1">
    <location>
        <begin position="179"/>
        <end position="201"/>
    </location>
</feature>
<evidence type="ECO:0000259" key="2">
    <source>
        <dbReference type="Pfam" id="PF00892"/>
    </source>
</evidence>
<feature type="transmembrane region" description="Helical" evidence="1">
    <location>
        <begin position="102"/>
        <end position="119"/>
    </location>
</feature>
<organism evidence="3 4">
    <name type="scientific">Palleronia aestuarii</name>
    <dbReference type="NCBI Taxonomy" id="568105"/>
    <lineage>
        <taxon>Bacteria</taxon>
        <taxon>Pseudomonadati</taxon>
        <taxon>Pseudomonadota</taxon>
        <taxon>Alphaproteobacteria</taxon>
        <taxon>Rhodobacterales</taxon>
        <taxon>Roseobacteraceae</taxon>
        <taxon>Palleronia</taxon>
    </lineage>
</organism>
<name>A0A2W7P2B6_9RHOB</name>
<protein>
    <submittedName>
        <fullName evidence="3">Drug/metabolite transporter (DMT)-like permease</fullName>
    </submittedName>
</protein>
<feature type="transmembrane region" description="Helical" evidence="1">
    <location>
        <begin position="237"/>
        <end position="257"/>
    </location>
</feature>
<evidence type="ECO:0000313" key="4">
    <source>
        <dbReference type="Proteomes" id="UP000248916"/>
    </source>
</evidence>
<dbReference type="InterPro" id="IPR000620">
    <property type="entry name" value="EamA_dom"/>
</dbReference>
<dbReference type="AlphaFoldDB" id="A0A2W7P2B6"/>
<proteinExistence type="predicted"/>
<dbReference type="GO" id="GO:0016020">
    <property type="term" value="C:membrane"/>
    <property type="evidence" value="ECO:0007669"/>
    <property type="project" value="InterPro"/>
</dbReference>
<keyword evidence="4" id="KW-1185">Reference proteome</keyword>
<feature type="domain" description="EamA" evidence="2">
    <location>
        <begin position="10"/>
        <end position="141"/>
    </location>
</feature>
<feature type="transmembrane region" description="Helical" evidence="1">
    <location>
        <begin position="263"/>
        <end position="280"/>
    </location>
</feature>
<sequence length="304" mass="32020">MKAGGSDPGRGIALMLSAVLCFTVLDATAKSIAEDAGLVMALWSRFLGQAVVVALIVAPRGTALLKTRYPKLQVLRSAFLLMATTFFFAGLVRIGLAEATAIFDVSPVLITLGAALFLGERFGVRRAAGVTVSLAGALVIIRPGTDVFTAGAFLPLCAAVCYSGYALATRFVGRDENAWTSLFYTALIGAAALCVIVPFHWQTPAPPTIVKMLAIGFFGAAAQFLLIRALQVAEASAIAPFSYTAIAFASLWGFLFFGEVPDGMTFLGMAIIAAAGLYVWHREVRSATPGPETRPEAQARGTYP</sequence>
<dbReference type="SUPFAM" id="SSF103481">
    <property type="entry name" value="Multidrug resistance efflux transporter EmrE"/>
    <property type="match status" value="2"/>
</dbReference>
<feature type="transmembrane region" description="Helical" evidence="1">
    <location>
        <begin position="78"/>
        <end position="96"/>
    </location>
</feature>
<keyword evidence="1" id="KW-0812">Transmembrane</keyword>
<feature type="domain" description="EamA" evidence="2">
    <location>
        <begin position="150"/>
        <end position="275"/>
    </location>
</feature>
<dbReference type="Pfam" id="PF00892">
    <property type="entry name" value="EamA"/>
    <property type="match status" value="2"/>
</dbReference>
<evidence type="ECO:0000313" key="3">
    <source>
        <dbReference type="EMBL" id="PZX17582.1"/>
    </source>
</evidence>
<feature type="transmembrane region" description="Helical" evidence="1">
    <location>
        <begin position="147"/>
        <end position="167"/>
    </location>
</feature>
<gene>
    <name evidence="3" type="ORF">LX81_01307</name>
</gene>
<comment type="caution">
    <text evidence="3">The sequence shown here is derived from an EMBL/GenBank/DDBJ whole genome shotgun (WGS) entry which is preliminary data.</text>
</comment>
<dbReference type="PANTHER" id="PTHR22911">
    <property type="entry name" value="ACYL-MALONYL CONDENSING ENZYME-RELATED"/>
    <property type="match status" value="1"/>
</dbReference>
<dbReference type="PANTHER" id="PTHR22911:SF103">
    <property type="entry name" value="BLR2811 PROTEIN"/>
    <property type="match status" value="1"/>
</dbReference>
<reference evidence="3 4" key="1">
    <citation type="submission" date="2018-06" db="EMBL/GenBank/DDBJ databases">
        <title>Genomic Encyclopedia of Archaeal and Bacterial Type Strains, Phase II (KMG-II): from individual species to whole genera.</title>
        <authorList>
            <person name="Goeker M."/>
        </authorList>
    </citation>
    <scope>NUCLEOTIDE SEQUENCE [LARGE SCALE GENOMIC DNA]</scope>
    <source>
        <strain evidence="3 4">DSM 22009</strain>
    </source>
</reference>
<feature type="transmembrane region" description="Helical" evidence="1">
    <location>
        <begin position="38"/>
        <end position="58"/>
    </location>
</feature>
<keyword evidence="1" id="KW-1133">Transmembrane helix</keyword>